<dbReference type="GO" id="GO:0032790">
    <property type="term" value="P:ribosome disassembly"/>
    <property type="evidence" value="ECO:0007669"/>
    <property type="project" value="TreeGrafter"/>
</dbReference>
<evidence type="ECO:0000313" key="5">
    <source>
        <dbReference type="EMBL" id="KAK3326517.1"/>
    </source>
</evidence>
<comment type="similarity">
    <text evidence="1">Belongs to the IF-3 family.</text>
</comment>
<dbReference type="PANTHER" id="PTHR10938">
    <property type="entry name" value="TRANSLATION INITIATION FACTOR IF-3"/>
    <property type="match status" value="1"/>
</dbReference>
<dbReference type="GO" id="GO:0043022">
    <property type="term" value="F:ribosome binding"/>
    <property type="evidence" value="ECO:0007669"/>
    <property type="project" value="TreeGrafter"/>
</dbReference>
<reference evidence="5" key="2">
    <citation type="submission" date="2023-06" db="EMBL/GenBank/DDBJ databases">
        <authorList>
            <consortium name="Lawrence Berkeley National Laboratory"/>
            <person name="Haridas S."/>
            <person name="Hensen N."/>
            <person name="Bonometti L."/>
            <person name="Westerberg I."/>
            <person name="Brannstrom I.O."/>
            <person name="Guillou S."/>
            <person name="Cros-Aarteil S."/>
            <person name="Calhoun S."/>
            <person name="Kuo A."/>
            <person name="Mondo S."/>
            <person name="Pangilinan J."/>
            <person name="Riley R."/>
            <person name="Labutti K."/>
            <person name="Andreopoulos B."/>
            <person name="Lipzen A."/>
            <person name="Chen C."/>
            <person name="Yanf M."/>
            <person name="Daum C."/>
            <person name="Ng V."/>
            <person name="Clum A."/>
            <person name="Steindorff A."/>
            <person name="Ohm R."/>
            <person name="Martin F."/>
            <person name="Silar P."/>
            <person name="Natvig D."/>
            <person name="Lalanne C."/>
            <person name="Gautier V."/>
            <person name="Ament-Velasquez S.L."/>
            <person name="Kruys A."/>
            <person name="Hutchinson M.I."/>
            <person name="Powell A.J."/>
            <person name="Barry K."/>
            <person name="Miller A.N."/>
            <person name="Grigoriev I.V."/>
            <person name="Debuchy R."/>
            <person name="Gladieux P."/>
            <person name="Thoren M.H."/>
            <person name="Johannesson H."/>
        </authorList>
    </citation>
    <scope>NUCLEOTIDE SEQUENCE</scope>
    <source>
        <strain evidence="5">CBS 118394</strain>
    </source>
</reference>
<sequence length="293" mass="32669">MRSSQCLFNSAVALRWVFFSTPEVVAPPLQRLLSPLATSSRPWQQQQQSRCCPATTTRRRALSTQRALLYKYRKTKSKANNASALPRDRQIKTEFVHVVKDGQLSPPLRTQQVLRRLDPAVQTLQVVAMSKKSIAPAAEDQDGQQENDLAQEEGEDDGRPEWPVCKILDVKELVAEQAAKKKEERKKSASTKELEINWAIAKGDLNTRLKQLKNFLAKGCTVYVLLMNRRERSKRKASLDEAKETLRAVREAIAQVPGTKEIKPMDGDPGAQVRIALQGPEGGITLESASSTG</sequence>
<gene>
    <name evidence="5" type="ORF">B0H66DRAFT_530520</name>
</gene>
<protein>
    <recommendedName>
        <fullName evidence="7">Translation initiation factor 3 N-terminal domain-containing protein</fullName>
    </recommendedName>
</protein>
<feature type="region of interest" description="Disordered" evidence="4">
    <location>
        <begin position="135"/>
        <end position="161"/>
    </location>
</feature>
<dbReference type="PANTHER" id="PTHR10938:SF0">
    <property type="entry name" value="TRANSLATION INITIATION FACTOR IF-3, MITOCHONDRIAL"/>
    <property type="match status" value="1"/>
</dbReference>
<dbReference type="AlphaFoldDB" id="A0AAE0IKM6"/>
<evidence type="ECO:0000256" key="4">
    <source>
        <dbReference type="SAM" id="MobiDB-lite"/>
    </source>
</evidence>
<comment type="caution">
    <text evidence="5">The sequence shown here is derived from an EMBL/GenBank/DDBJ whole genome shotgun (WGS) entry which is preliminary data.</text>
</comment>
<dbReference type="EMBL" id="JAUEDM010000002">
    <property type="protein sequence ID" value="KAK3326517.1"/>
    <property type="molecule type" value="Genomic_DNA"/>
</dbReference>
<dbReference type="Gene3D" id="3.30.110.10">
    <property type="entry name" value="Translation initiation factor 3 (IF-3), C-terminal domain"/>
    <property type="match status" value="1"/>
</dbReference>
<feature type="compositionally biased region" description="Acidic residues" evidence="4">
    <location>
        <begin position="139"/>
        <end position="158"/>
    </location>
</feature>
<dbReference type="SUPFAM" id="SSF55200">
    <property type="entry name" value="Translation initiation factor IF3, C-terminal domain"/>
    <property type="match status" value="1"/>
</dbReference>
<evidence type="ECO:0000256" key="1">
    <source>
        <dbReference type="ARBA" id="ARBA00005439"/>
    </source>
</evidence>
<evidence type="ECO:0008006" key="7">
    <source>
        <dbReference type="Google" id="ProtNLM"/>
    </source>
</evidence>
<keyword evidence="6" id="KW-1185">Reference proteome</keyword>
<dbReference type="InterPro" id="IPR036788">
    <property type="entry name" value="T_IF-3_C_sf"/>
</dbReference>
<organism evidence="5 6">
    <name type="scientific">Apodospora peruviana</name>
    <dbReference type="NCBI Taxonomy" id="516989"/>
    <lineage>
        <taxon>Eukaryota</taxon>
        <taxon>Fungi</taxon>
        <taxon>Dikarya</taxon>
        <taxon>Ascomycota</taxon>
        <taxon>Pezizomycotina</taxon>
        <taxon>Sordariomycetes</taxon>
        <taxon>Sordariomycetidae</taxon>
        <taxon>Sordariales</taxon>
        <taxon>Lasiosphaeriaceae</taxon>
        <taxon>Apodospora</taxon>
    </lineage>
</organism>
<dbReference type="GO" id="GO:0005739">
    <property type="term" value="C:mitochondrion"/>
    <property type="evidence" value="ECO:0007669"/>
    <property type="project" value="TreeGrafter"/>
</dbReference>
<evidence type="ECO:0000256" key="3">
    <source>
        <dbReference type="ARBA" id="ARBA00022917"/>
    </source>
</evidence>
<name>A0AAE0IKM6_9PEZI</name>
<keyword evidence="2" id="KW-0396">Initiation factor</keyword>
<dbReference type="GO" id="GO:0070124">
    <property type="term" value="P:mitochondrial translational initiation"/>
    <property type="evidence" value="ECO:0007669"/>
    <property type="project" value="TreeGrafter"/>
</dbReference>
<accession>A0AAE0IKM6</accession>
<evidence type="ECO:0000313" key="6">
    <source>
        <dbReference type="Proteomes" id="UP001283341"/>
    </source>
</evidence>
<dbReference type="GO" id="GO:0003743">
    <property type="term" value="F:translation initiation factor activity"/>
    <property type="evidence" value="ECO:0007669"/>
    <property type="project" value="UniProtKB-KW"/>
</dbReference>
<evidence type="ECO:0000256" key="2">
    <source>
        <dbReference type="ARBA" id="ARBA00022540"/>
    </source>
</evidence>
<dbReference type="InterPro" id="IPR001288">
    <property type="entry name" value="Translation_initiation_fac_3"/>
</dbReference>
<proteinExistence type="inferred from homology"/>
<dbReference type="Proteomes" id="UP001283341">
    <property type="component" value="Unassembled WGS sequence"/>
</dbReference>
<reference evidence="5" key="1">
    <citation type="journal article" date="2023" name="Mol. Phylogenet. Evol.">
        <title>Genome-scale phylogeny and comparative genomics of the fungal order Sordariales.</title>
        <authorList>
            <person name="Hensen N."/>
            <person name="Bonometti L."/>
            <person name="Westerberg I."/>
            <person name="Brannstrom I.O."/>
            <person name="Guillou S."/>
            <person name="Cros-Aarteil S."/>
            <person name="Calhoun S."/>
            <person name="Haridas S."/>
            <person name="Kuo A."/>
            <person name="Mondo S."/>
            <person name="Pangilinan J."/>
            <person name="Riley R."/>
            <person name="LaButti K."/>
            <person name="Andreopoulos B."/>
            <person name="Lipzen A."/>
            <person name="Chen C."/>
            <person name="Yan M."/>
            <person name="Daum C."/>
            <person name="Ng V."/>
            <person name="Clum A."/>
            <person name="Steindorff A."/>
            <person name="Ohm R.A."/>
            <person name="Martin F."/>
            <person name="Silar P."/>
            <person name="Natvig D.O."/>
            <person name="Lalanne C."/>
            <person name="Gautier V."/>
            <person name="Ament-Velasquez S.L."/>
            <person name="Kruys A."/>
            <person name="Hutchinson M.I."/>
            <person name="Powell A.J."/>
            <person name="Barry K."/>
            <person name="Miller A.N."/>
            <person name="Grigoriev I.V."/>
            <person name="Debuchy R."/>
            <person name="Gladieux P."/>
            <person name="Hiltunen Thoren M."/>
            <person name="Johannesson H."/>
        </authorList>
    </citation>
    <scope>NUCLEOTIDE SEQUENCE</scope>
    <source>
        <strain evidence="5">CBS 118394</strain>
    </source>
</reference>
<keyword evidence="3" id="KW-0648">Protein biosynthesis</keyword>